<evidence type="ECO:0000313" key="1">
    <source>
        <dbReference type="EMBL" id="CAF4531591.1"/>
    </source>
</evidence>
<name>A0A820XEU9_9BILA</name>
<proteinExistence type="predicted"/>
<dbReference type="Proteomes" id="UP000663866">
    <property type="component" value="Unassembled WGS sequence"/>
</dbReference>
<keyword evidence="2" id="KW-1185">Reference proteome</keyword>
<feature type="non-terminal residue" evidence="1">
    <location>
        <position position="217"/>
    </location>
</feature>
<gene>
    <name evidence="1" type="ORF">OVN521_LOCUS42346</name>
</gene>
<sequence>MPQLDATRKPYLQYIIGQITQTIEERMAAPHISRGFVITVPGTRFDDYIVVPMTISQSYGLYCLNKAQPLNNPEFTYIYWKAMNGDMMLLIANEMIELDRKNQPNLQCLICYVAEKPSTATDDYHEEYSYLNSGRPYQHYNDVHLAHFKAKSNCFYRGCNTDDFFTFCLKITHKTGDISLSHAGPNGIYNHEKIHYQFKKSELDLSRLNYVHISAGN</sequence>
<organism evidence="1 2">
    <name type="scientific">Rotaria magnacalcarata</name>
    <dbReference type="NCBI Taxonomy" id="392030"/>
    <lineage>
        <taxon>Eukaryota</taxon>
        <taxon>Metazoa</taxon>
        <taxon>Spiralia</taxon>
        <taxon>Gnathifera</taxon>
        <taxon>Rotifera</taxon>
        <taxon>Eurotatoria</taxon>
        <taxon>Bdelloidea</taxon>
        <taxon>Philodinida</taxon>
        <taxon>Philodinidae</taxon>
        <taxon>Rotaria</taxon>
    </lineage>
</organism>
<dbReference type="EMBL" id="CAJOBG010058001">
    <property type="protein sequence ID" value="CAF4531591.1"/>
    <property type="molecule type" value="Genomic_DNA"/>
</dbReference>
<reference evidence="1" key="1">
    <citation type="submission" date="2021-02" db="EMBL/GenBank/DDBJ databases">
        <authorList>
            <person name="Nowell W R."/>
        </authorList>
    </citation>
    <scope>NUCLEOTIDE SEQUENCE</scope>
</reference>
<protein>
    <submittedName>
        <fullName evidence="1">Uncharacterized protein</fullName>
    </submittedName>
</protein>
<evidence type="ECO:0000313" key="2">
    <source>
        <dbReference type="Proteomes" id="UP000663866"/>
    </source>
</evidence>
<accession>A0A820XEU9</accession>
<dbReference type="AlphaFoldDB" id="A0A820XEU9"/>
<comment type="caution">
    <text evidence="1">The sequence shown here is derived from an EMBL/GenBank/DDBJ whole genome shotgun (WGS) entry which is preliminary data.</text>
</comment>